<protein>
    <submittedName>
        <fullName evidence="3">Barnase inhibitor</fullName>
    </submittedName>
</protein>
<dbReference type="Pfam" id="PF01337">
    <property type="entry name" value="Barstar"/>
    <property type="match status" value="1"/>
</dbReference>
<sequence>MRPRELAHETAGLPEFVLDGTSFDDLAGFFAATTRTLRITSWGRNLDAFNDILRGGFGTPDGGFILRWDRSRVSAERLGWPKTVRYIEKKLTTCHPANIPSVQADLQAARREQGQTLFAIIIDIIRAHGPGGAESEDNVHLILD</sequence>
<proteinExistence type="inferred from homology"/>
<dbReference type="InterPro" id="IPR000468">
    <property type="entry name" value="Barstar"/>
</dbReference>
<gene>
    <name evidence="3" type="ORF">DLM65_13135</name>
</gene>
<feature type="domain" description="Barstar (barnase inhibitor)" evidence="2">
    <location>
        <begin position="15"/>
        <end position="78"/>
    </location>
</feature>
<dbReference type="InterPro" id="IPR035905">
    <property type="entry name" value="Barstar-like_sf"/>
</dbReference>
<accession>A0A2W5Z2M5</accession>
<evidence type="ECO:0000259" key="2">
    <source>
        <dbReference type="Pfam" id="PF01337"/>
    </source>
</evidence>
<dbReference type="Proteomes" id="UP000248724">
    <property type="component" value="Unassembled WGS sequence"/>
</dbReference>
<organism evidence="3 4">
    <name type="scientific">Candidatus Aeolococcus gillhamiae</name>
    <dbReference type="NCBI Taxonomy" id="3127015"/>
    <lineage>
        <taxon>Bacteria</taxon>
        <taxon>Bacillati</taxon>
        <taxon>Candidatus Dormiibacterota</taxon>
        <taxon>Candidatus Dormibacteria</taxon>
        <taxon>Candidatus Aeolococcales</taxon>
        <taxon>Candidatus Aeolococcaceae</taxon>
        <taxon>Candidatus Aeolococcus</taxon>
    </lineage>
</organism>
<reference evidence="3 4" key="1">
    <citation type="journal article" date="2017" name="Nature">
        <title>Atmospheric trace gases support primary production in Antarctic desert surface soil.</title>
        <authorList>
            <person name="Ji M."/>
            <person name="Greening C."/>
            <person name="Vanwonterghem I."/>
            <person name="Carere C.R."/>
            <person name="Bay S.K."/>
            <person name="Steen J.A."/>
            <person name="Montgomery K."/>
            <person name="Lines T."/>
            <person name="Beardall J."/>
            <person name="van Dorst J."/>
            <person name="Snape I."/>
            <person name="Stott M.B."/>
            <person name="Hugenholtz P."/>
            <person name="Ferrari B.C."/>
        </authorList>
    </citation>
    <scope>NUCLEOTIDE SEQUENCE [LARGE SCALE GENOMIC DNA]</scope>
    <source>
        <strain evidence="3">RRmetagenome_bin12</strain>
    </source>
</reference>
<evidence type="ECO:0000256" key="1">
    <source>
        <dbReference type="ARBA" id="ARBA00006845"/>
    </source>
</evidence>
<evidence type="ECO:0000313" key="4">
    <source>
        <dbReference type="Proteomes" id="UP000248724"/>
    </source>
</evidence>
<comment type="caution">
    <text evidence="3">The sequence shown here is derived from an EMBL/GenBank/DDBJ whole genome shotgun (WGS) entry which is preliminary data.</text>
</comment>
<dbReference type="EMBL" id="QHBU01000258">
    <property type="protein sequence ID" value="PZR78387.1"/>
    <property type="molecule type" value="Genomic_DNA"/>
</dbReference>
<dbReference type="Gene3D" id="3.30.370.10">
    <property type="entry name" value="Barstar-like"/>
    <property type="match status" value="1"/>
</dbReference>
<name>A0A2W5Z2M5_9BACT</name>
<dbReference type="SUPFAM" id="SSF52038">
    <property type="entry name" value="Barstar-related"/>
    <property type="match status" value="1"/>
</dbReference>
<evidence type="ECO:0000313" key="3">
    <source>
        <dbReference type="EMBL" id="PZR78387.1"/>
    </source>
</evidence>
<comment type="similarity">
    <text evidence="1">Belongs to the barstar family.</text>
</comment>
<dbReference type="AlphaFoldDB" id="A0A2W5Z2M5"/>